<gene>
    <name evidence="3" type="ORF">ACFQ2Z_15085</name>
</gene>
<name>A0ABW3SEL7_9BACL</name>
<feature type="transmembrane region" description="Helical" evidence="1">
    <location>
        <begin position="157"/>
        <end position="177"/>
    </location>
</feature>
<comment type="caution">
    <text evidence="3">The sequence shown here is derived from an EMBL/GenBank/DDBJ whole genome shotgun (WGS) entry which is preliminary data.</text>
</comment>
<evidence type="ECO:0000256" key="1">
    <source>
        <dbReference type="SAM" id="Phobius"/>
    </source>
</evidence>
<keyword evidence="1" id="KW-1133">Transmembrane helix</keyword>
<dbReference type="Proteomes" id="UP001597211">
    <property type="component" value="Unassembled WGS sequence"/>
</dbReference>
<reference evidence="4" key="1">
    <citation type="journal article" date="2019" name="Int. J. Syst. Evol. Microbiol.">
        <title>The Global Catalogue of Microorganisms (GCM) 10K type strain sequencing project: providing services to taxonomists for standard genome sequencing and annotation.</title>
        <authorList>
            <consortium name="The Broad Institute Genomics Platform"/>
            <consortium name="The Broad Institute Genome Sequencing Center for Infectious Disease"/>
            <person name="Wu L."/>
            <person name="Ma J."/>
        </authorList>
    </citation>
    <scope>NUCLEOTIDE SEQUENCE [LARGE SCALE GENOMIC DNA]</scope>
    <source>
        <strain evidence="4">CCUG 48216</strain>
    </source>
</reference>
<protein>
    <submittedName>
        <fullName evidence="3">Anti-sigma factor</fullName>
    </submittedName>
</protein>
<evidence type="ECO:0000313" key="3">
    <source>
        <dbReference type="EMBL" id="MFD1182682.1"/>
    </source>
</evidence>
<dbReference type="EMBL" id="JBHTKZ010000029">
    <property type="protein sequence ID" value="MFD1182682.1"/>
    <property type="molecule type" value="Genomic_DNA"/>
</dbReference>
<evidence type="ECO:0000313" key="4">
    <source>
        <dbReference type="Proteomes" id="UP001597211"/>
    </source>
</evidence>
<feature type="domain" description="Anti-sigma K factor RskA C-terminal" evidence="2">
    <location>
        <begin position="164"/>
        <end position="298"/>
    </location>
</feature>
<accession>A0ABW3SEL7</accession>
<keyword evidence="1" id="KW-0812">Transmembrane</keyword>
<proteinExistence type="predicted"/>
<dbReference type="Pfam" id="PF10099">
    <property type="entry name" value="RskA_C"/>
    <property type="match status" value="1"/>
</dbReference>
<keyword evidence="1" id="KW-0472">Membrane</keyword>
<organism evidence="3 4">
    <name type="scientific">Paenibacillus timonensis</name>
    <dbReference type="NCBI Taxonomy" id="225915"/>
    <lineage>
        <taxon>Bacteria</taxon>
        <taxon>Bacillati</taxon>
        <taxon>Bacillota</taxon>
        <taxon>Bacilli</taxon>
        <taxon>Bacillales</taxon>
        <taxon>Paenibacillaceae</taxon>
        <taxon>Paenibacillus</taxon>
    </lineage>
</organism>
<dbReference type="RefSeq" id="WP_240269776.1">
    <property type="nucleotide sequence ID" value="NZ_JAKSXN010000031.1"/>
</dbReference>
<evidence type="ECO:0000259" key="2">
    <source>
        <dbReference type="Pfam" id="PF10099"/>
    </source>
</evidence>
<keyword evidence="4" id="KW-1185">Reference proteome</keyword>
<sequence length="313" mass="35456">MNGQAGDNHRKIDGTENERVCVRMYSEQEWIDWLLGTLTEAKRSEMAKHLDTCTVCLEQKTYWENVLGISGENELLPDMPDMSTMPGAGEPGPAQVMTAHPELAEPHLLKQAASPSAQRLDPWSEAVPSERIRRSLRHRVRWIGWRRRALRLLTFRWKWTVSLAAALMVLVGMGFAMDRLTQPEAGWDRYVQTYEPEALPVLSKPDTISYPIAMGRLEPENGRVWYNAATREMLMLVGGLVPDKGQTIRVWIVKEGARDSLGLLQYHANRAHLYVKDKTLGYGDSLELTIEPAYGEPEVHELPNSISLDLLGR</sequence>
<dbReference type="InterPro" id="IPR018764">
    <property type="entry name" value="RskA_C"/>
</dbReference>